<keyword evidence="2" id="KW-1185">Reference proteome</keyword>
<reference evidence="1" key="1">
    <citation type="submission" date="2020-05" db="EMBL/GenBank/DDBJ databases">
        <title>Large-scale comparative analyses of tick genomes elucidate their genetic diversity and vector capacities.</title>
        <authorList>
            <person name="Jia N."/>
            <person name="Wang J."/>
            <person name="Shi W."/>
            <person name="Du L."/>
            <person name="Sun Y."/>
            <person name="Zhan W."/>
            <person name="Jiang J."/>
            <person name="Wang Q."/>
            <person name="Zhang B."/>
            <person name="Ji P."/>
            <person name="Sakyi L.B."/>
            <person name="Cui X."/>
            <person name="Yuan T."/>
            <person name="Jiang B."/>
            <person name="Yang W."/>
            <person name="Lam T.T.-Y."/>
            <person name="Chang Q."/>
            <person name="Ding S."/>
            <person name="Wang X."/>
            <person name="Zhu J."/>
            <person name="Ruan X."/>
            <person name="Zhao L."/>
            <person name="Wei J."/>
            <person name="Que T."/>
            <person name="Du C."/>
            <person name="Cheng J."/>
            <person name="Dai P."/>
            <person name="Han X."/>
            <person name="Huang E."/>
            <person name="Gao Y."/>
            <person name="Liu J."/>
            <person name="Shao H."/>
            <person name="Ye R."/>
            <person name="Li L."/>
            <person name="Wei W."/>
            <person name="Wang X."/>
            <person name="Wang C."/>
            <person name="Yang T."/>
            <person name="Huo Q."/>
            <person name="Li W."/>
            <person name="Guo W."/>
            <person name="Chen H."/>
            <person name="Zhou L."/>
            <person name="Ni X."/>
            <person name="Tian J."/>
            <person name="Zhou Y."/>
            <person name="Sheng Y."/>
            <person name="Liu T."/>
            <person name="Pan Y."/>
            <person name="Xia L."/>
            <person name="Li J."/>
            <person name="Zhao F."/>
            <person name="Cao W."/>
        </authorList>
    </citation>
    <scope>NUCLEOTIDE SEQUENCE</scope>
    <source>
        <strain evidence="1">Dsil-2018</strain>
    </source>
</reference>
<dbReference type="Proteomes" id="UP000821865">
    <property type="component" value="Chromosome 10"/>
</dbReference>
<evidence type="ECO:0000313" key="2">
    <source>
        <dbReference type="Proteomes" id="UP000821865"/>
    </source>
</evidence>
<organism evidence="1 2">
    <name type="scientific">Dermacentor silvarum</name>
    <name type="common">Tick</name>
    <dbReference type="NCBI Taxonomy" id="543639"/>
    <lineage>
        <taxon>Eukaryota</taxon>
        <taxon>Metazoa</taxon>
        <taxon>Ecdysozoa</taxon>
        <taxon>Arthropoda</taxon>
        <taxon>Chelicerata</taxon>
        <taxon>Arachnida</taxon>
        <taxon>Acari</taxon>
        <taxon>Parasitiformes</taxon>
        <taxon>Ixodida</taxon>
        <taxon>Ixodoidea</taxon>
        <taxon>Ixodidae</taxon>
        <taxon>Rhipicephalinae</taxon>
        <taxon>Dermacentor</taxon>
    </lineage>
</organism>
<accession>A0ACB8DNS3</accession>
<dbReference type="EMBL" id="CM023479">
    <property type="protein sequence ID" value="KAH7974204.1"/>
    <property type="molecule type" value="Genomic_DNA"/>
</dbReference>
<comment type="caution">
    <text evidence="1">The sequence shown here is derived from an EMBL/GenBank/DDBJ whole genome shotgun (WGS) entry which is preliminary data.</text>
</comment>
<protein>
    <submittedName>
        <fullName evidence="1">Uncharacterized protein</fullName>
    </submittedName>
</protein>
<gene>
    <name evidence="1" type="ORF">HPB49_012015</name>
</gene>
<sequence length="76" mass="8434">MLRYLSLTQQAISAAILIEMTVVEPPRLYLGYAGNLGEEVVVAFGVIHRVTHSQARRFPRQTATSSVGTHDEQHVD</sequence>
<proteinExistence type="predicted"/>
<name>A0ACB8DNS3_DERSI</name>
<evidence type="ECO:0000313" key="1">
    <source>
        <dbReference type="EMBL" id="KAH7974204.1"/>
    </source>
</evidence>